<dbReference type="OrthoDB" id="5187629at2"/>
<keyword evidence="2 5" id="KW-0812">Transmembrane</keyword>
<proteinExistence type="predicted"/>
<evidence type="ECO:0000256" key="3">
    <source>
        <dbReference type="ARBA" id="ARBA00022989"/>
    </source>
</evidence>
<evidence type="ECO:0000256" key="2">
    <source>
        <dbReference type="ARBA" id="ARBA00022692"/>
    </source>
</evidence>
<keyword evidence="3 5" id="KW-1133">Transmembrane helix</keyword>
<evidence type="ECO:0000256" key="5">
    <source>
        <dbReference type="SAM" id="Phobius"/>
    </source>
</evidence>
<dbReference type="PANTHER" id="PTHR40761">
    <property type="entry name" value="CONSERVED INTEGRAL MEMBRANE ALANINE VALINE AND LEUCINE RICH PROTEIN-RELATED"/>
    <property type="match status" value="1"/>
</dbReference>
<feature type="transmembrane region" description="Helical" evidence="5">
    <location>
        <begin position="163"/>
        <end position="183"/>
    </location>
</feature>
<feature type="transmembrane region" description="Helical" evidence="5">
    <location>
        <begin position="195"/>
        <end position="217"/>
    </location>
</feature>
<evidence type="ECO:0000256" key="4">
    <source>
        <dbReference type="ARBA" id="ARBA00023136"/>
    </source>
</evidence>
<dbReference type="NCBIfam" id="NF038012">
    <property type="entry name" value="DMT_1"/>
    <property type="match status" value="1"/>
</dbReference>
<keyword evidence="7" id="KW-1185">Reference proteome</keyword>
<feature type="transmembrane region" description="Helical" evidence="5">
    <location>
        <begin position="137"/>
        <end position="157"/>
    </location>
</feature>
<dbReference type="RefSeq" id="WP_136452973.1">
    <property type="nucleotide sequence ID" value="NZ_SSWH01000002.1"/>
</dbReference>
<dbReference type="EMBL" id="SSWH01000002">
    <property type="protein sequence ID" value="THJ67775.1"/>
    <property type="molecule type" value="Genomic_DNA"/>
</dbReference>
<feature type="transmembrane region" description="Helical" evidence="5">
    <location>
        <begin position="50"/>
        <end position="68"/>
    </location>
</feature>
<feature type="transmembrane region" description="Helical" evidence="5">
    <location>
        <begin position="75"/>
        <end position="92"/>
    </location>
</feature>
<evidence type="ECO:0000313" key="7">
    <source>
        <dbReference type="Proteomes" id="UP000305233"/>
    </source>
</evidence>
<gene>
    <name evidence="6" type="ORF">E8P82_02750</name>
</gene>
<name>A0A4S5E7Z6_9MICC</name>
<comment type="subcellular location">
    <subcellularLocation>
        <location evidence="1">Membrane</location>
        <topology evidence="1">Multi-pass membrane protein</topology>
    </subcellularLocation>
</comment>
<reference evidence="6 7" key="1">
    <citation type="submission" date="2019-04" db="EMBL/GenBank/DDBJ databases">
        <authorList>
            <person name="Liu Q."/>
            <person name="Xin Y.-H."/>
        </authorList>
    </citation>
    <scope>NUCLEOTIDE SEQUENCE [LARGE SCALE GENOMIC DNA]</scope>
    <source>
        <strain evidence="6 7">AM23</strain>
    </source>
</reference>
<dbReference type="AlphaFoldDB" id="A0A4S5E7Z6"/>
<sequence>MPLLAILLALLSAFFLAFGAQRQGTAVRTSTGGSPLAPAGFIRLLSNARWLLGLALLGIGTVLNVAALTLASLTVVQPIGAIALVVTTIVNSHDQGIRINRPTVAAIAACVSGSALFVMLAVTVTRDNRAIDADQESSVVLLLGLAVVLFGSVVAIGRGRLGASVYILGAGVLFGLVAVLTKIAASHLLEPNGRLLLNVPGLTLVSLVAAAALGSWFVQNAYATGPPDLVIAGLTVIDPIIGIAIGISILDELQPQVRMLTAFWMGVSALIAIVGVVALSRHHPDVAQRKR</sequence>
<keyword evidence="4 5" id="KW-0472">Membrane</keyword>
<dbReference type="GO" id="GO:0015095">
    <property type="term" value="F:magnesium ion transmembrane transporter activity"/>
    <property type="evidence" value="ECO:0007669"/>
    <property type="project" value="InterPro"/>
</dbReference>
<feature type="transmembrane region" description="Helical" evidence="5">
    <location>
        <begin position="262"/>
        <end position="280"/>
    </location>
</feature>
<dbReference type="Pfam" id="PF05653">
    <property type="entry name" value="Mg_trans_NIPA"/>
    <property type="match status" value="1"/>
</dbReference>
<evidence type="ECO:0000256" key="1">
    <source>
        <dbReference type="ARBA" id="ARBA00004141"/>
    </source>
</evidence>
<comment type="caution">
    <text evidence="6">The sequence shown here is derived from an EMBL/GenBank/DDBJ whole genome shotgun (WGS) entry which is preliminary data.</text>
</comment>
<dbReference type="GO" id="GO:0016020">
    <property type="term" value="C:membrane"/>
    <property type="evidence" value="ECO:0007669"/>
    <property type="project" value="UniProtKB-SubCell"/>
</dbReference>
<feature type="transmembrane region" description="Helical" evidence="5">
    <location>
        <begin position="229"/>
        <end position="250"/>
    </location>
</feature>
<evidence type="ECO:0008006" key="8">
    <source>
        <dbReference type="Google" id="ProtNLM"/>
    </source>
</evidence>
<protein>
    <recommendedName>
        <fullName evidence="8">Multidrug DMT transporter permease</fullName>
    </recommendedName>
</protein>
<evidence type="ECO:0000313" key="6">
    <source>
        <dbReference type="EMBL" id="THJ67775.1"/>
    </source>
</evidence>
<organism evidence="6 7">
    <name type="scientific">Arthrobacter echini</name>
    <dbReference type="NCBI Taxonomy" id="1529066"/>
    <lineage>
        <taxon>Bacteria</taxon>
        <taxon>Bacillati</taxon>
        <taxon>Actinomycetota</taxon>
        <taxon>Actinomycetes</taxon>
        <taxon>Micrococcales</taxon>
        <taxon>Micrococcaceae</taxon>
        <taxon>Arthrobacter</taxon>
    </lineage>
</organism>
<dbReference type="InterPro" id="IPR008521">
    <property type="entry name" value="Mg_trans_NIPA"/>
</dbReference>
<dbReference type="Proteomes" id="UP000305233">
    <property type="component" value="Unassembled WGS sequence"/>
</dbReference>
<dbReference type="PANTHER" id="PTHR40761:SF1">
    <property type="entry name" value="CONSERVED INTEGRAL MEMBRANE ALANINE VALINE AND LEUCINE RICH PROTEIN-RELATED"/>
    <property type="match status" value="1"/>
</dbReference>
<accession>A0A4S5E7Z6</accession>
<feature type="transmembrane region" description="Helical" evidence="5">
    <location>
        <begin position="104"/>
        <end position="125"/>
    </location>
</feature>